<dbReference type="EMBL" id="VIKS01000012">
    <property type="protein sequence ID" value="TQV85278.1"/>
    <property type="molecule type" value="Genomic_DNA"/>
</dbReference>
<feature type="domain" description="TfoX C-terminal" evidence="1">
    <location>
        <begin position="8"/>
        <end position="81"/>
    </location>
</feature>
<dbReference type="PANTHER" id="PTHR36121:SF1">
    <property type="entry name" value="PROTEIN SXY"/>
    <property type="match status" value="1"/>
</dbReference>
<name>A0A545U720_9GAMM</name>
<dbReference type="Pfam" id="PF04994">
    <property type="entry name" value="TfoX_C"/>
    <property type="match status" value="1"/>
</dbReference>
<dbReference type="InterPro" id="IPR007077">
    <property type="entry name" value="TfoX_C"/>
</dbReference>
<dbReference type="Gene3D" id="1.10.150.20">
    <property type="entry name" value="5' to 3' exonuclease, C-terminal subdomain"/>
    <property type="match status" value="1"/>
</dbReference>
<dbReference type="AlphaFoldDB" id="A0A545U720"/>
<sequence>MNSPATPISQLRNLGPVSARQLARIKVTNLFELNKKGAMNCFIELSQLEDYQPGLNFLYAMLGALENKHWTEYKKRKGELLIELESQREFLDLMQNNT</sequence>
<evidence type="ECO:0000313" key="2">
    <source>
        <dbReference type="EMBL" id="TQV85278.1"/>
    </source>
</evidence>
<dbReference type="Proteomes" id="UP000315439">
    <property type="component" value="Unassembled WGS sequence"/>
</dbReference>
<dbReference type="RefSeq" id="WP_142932955.1">
    <property type="nucleotide sequence ID" value="NZ_ML660168.1"/>
</dbReference>
<dbReference type="OrthoDB" id="7067520at2"/>
<dbReference type="InterPro" id="IPR047525">
    <property type="entry name" value="TfoX-like"/>
</dbReference>
<accession>A0A545U720</accession>
<reference evidence="2 3" key="1">
    <citation type="submission" date="2019-07" db="EMBL/GenBank/DDBJ databases">
        <title>Draft genome for Aliikangiella sp. M105.</title>
        <authorList>
            <person name="Wang G."/>
        </authorList>
    </citation>
    <scope>NUCLEOTIDE SEQUENCE [LARGE SCALE GENOMIC DNA]</scope>
    <source>
        <strain evidence="2 3">M105</strain>
    </source>
</reference>
<gene>
    <name evidence="2" type="ORF">FLL46_19105</name>
</gene>
<protein>
    <submittedName>
        <fullName evidence="2">Competence-specific regulator</fullName>
    </submittedName>
</protein>
<evidence type="ECO:0000259" key="1">
    <source>
        <dbReference type="Pfam" id="PF04994"/>
    </source>
</evidence>
<evidence type="ECO:0000313" key="3">
    <source>
        <dbReference type="Proteomes" id="UP000315439"/>
    </source>
</evidence>
<organism evidence="2 3">
    <name type="scientific">Aliikangiella coralliicola</name>
    <dbReference type="NCBI Taxonomy" id="2592383"/>
    <lineage>
        <taxon>Bacteria</taxon>
        <taxon>Pseudomonadati</taxon>
        <taxon>Pseudomonadota</taxon>
        <taxon>Gammaproteobacteria</taxon>
        <taxon>Oceanospirillales</taxon>
        <taxon>Pleioneaceae</taxon>
        <taxon>Aliikangiella</taxon>
    </lineage>
</organism>
<proteinExistence type="predicted"/>
<comment type="caution">
    <text evidence="2">The sequence shown here is derived from an EMBL/GenBank/DDBJ whole genome shotgun (WGS) entry which is preliminary data.</text>
</comment>
<keyword evidence="3" id="KW-1185">Reference proteome</keyword>
<dbReference type="PANTHER" id="PTHR36121">
    <property type="entry name" value="PROTEIN SXY"/>
    <property type="match status" value="1"/>
</dbReference>